<gene>
    <name evidence="1" type="ORF">METZ01_LOCUS448208</name>
</gene>
<name>A0A382ZIM3_9ZZZZ</name>
<sequence length="28" mass="3182">PCYHFNLDFDSKAAEKSLKKLTLKLASL</sequence>
<accession>A0A382ZIM3</accession>
<dbReference type="AlphaFoldDB" id="A0A382ZIM3"/>
<dbReference type="EMBL" id="UINC01184235">
    <property type="protein sequence ID" value="SVD95354.1"/>
    <property type="molecule type" value="Genomic_DNA"/>
</dbReference>
<evidence type="ECO:0000313" key="1">
    <source>
        <dbReference type="EMBL" id="SVD95354.1"/>
    </source>
</evidence>
<proteinExistence type="predicted"/>
<protein>
    <submittedName>
        <fullName evidence="1">Uncharacterized protein</fullName>
    </submittedName>
</protein>
<organism evidence="1">
    <name type="scientific">marine metagenome</name>
    <dbReference type="NCBI Taxonomy" id="408172"/>
    <lineage>
        <taxon>unclassified sequences</taxon>
        <taxon>metagenomes</taxon>
        <taxon>ecological metagenomes</taxon>
    </lineage>
</organism>
<feature type="non-terminal residue" evidence="1">
    <location>
        <position position="1"/>
    </location>
</feature>
<reference evidence="1" key="1">
    <citation type="submission" date="2018-05" db="EMBL/GenBank/DDBJ databases">
        <authorList>
            <person name="Lanie J.A."/>
            <person name="Ng W.-L."/>
            <person name="Kazmierczak K.M."/>
            <person name="Andrzejewski T.M."/>
            <person name="Davidsen T.M."/>
            <person name="Wayne K.J."/>
            <person name="Tettelin H."/>
            <person name="Glass J.I."/>
            <person name="Rusch D."/>
            <person name="Podicherti R."/>
            <person name="Tsui H.-C.T."/>
            <person name="Winkler M.E."/>
        </authorList>
    </citation>
    <scope>NUCLEOTIDE SEQUENCE</scope>
</reference>